<dbReference type="SUPFAM" id="SSF54791">
    <property type="entry name" value="Eukaryotic type KH-domain (KH-domain type I)"/>
    <property type="match status" value="1"/>
</dbReference>
<feature type="domain" description="KHDC4/BBP-like KH-domain type I" evidence="3">
    <location>
        <begin position="175"/>
        <end position="257"/>
    </location>
</feature>
<dbReference type="GO" id="GO:0003729">
    <property type="term" value="F:mRNA binding"/>
    <property type="evidence" value="ECO:0007669"/>
    <property type="project" value="TreeGrafter"/>
</dbReference>
<feature type="compositionally biased region" description="Polar residues" evidence="2">
    <location>
        <begin position="306"/>
        <end position="315"/>
    </location>
</feature>
<dbReference type="PANTHER" id="PTHR11208">
    <property type="entry name" value="RNA-BINDING PROTEIN RELATED"/>
    <property type="match status" value="1"/>
</dbReference>
<dbReference type="Gene3D" id="6.10.140.1790">
    <property type="match status" value="1"/>
</dbReference>
<evidence type="ECO:0000313" key="4">
    <source>
        <dbReference type="EMBL" id="KAF3335389.1"/>
    </source>
</evidence>
<dbReference type="GO" id="GO:0048024">
    <property type="term" value="P:regulation of mRNA splicing, via spliceosome"/>
    <property type="evidence" value="ECO:0007669"/>
    <property type="project" value="TreeGrafter"/>
</dbReference>
<dbReference type="PANTHER" id="PTHR11208:SF98">
    <property type="entry name" value="RNA-BINDING KH DOMAIN-CONTAINING PROTEIN"/>
    <property type="match status" value="1"/>
</dbReference>
<feature type="region of interest" description="Disordered" evidence="2">
    <location>
        <begin position="266"/>
        <end position="315"/>
    </location>
</feature>
<dbReference type="InterPro" id="IPR047086">
    <property type="entry name" value="SF1-HH_sf"/>
</dbReference>
<dbReference type="Gene3D" id="3.30.1370.10">
    <property type="entry name" value="K Homology domain, type 1"/>
    <property type="match status" value="1"/>
</dbReference>
<feature type="region of interest" description="Disordered" evidence="2">
    <location>
        <begin position="427"/>
        <end position="572"/>
    </location>
</feature>
<dbReference type="EMBL" id="SWLB01000008">
    <property type="protein sequence ID" value="KAF3335389.1"/>
    <property type="molecule type" value="Genomic_DNA"/>
</dbReference>
<keyword evidence="5" id="KW-1185">Reference proteome</keyword>
<dbReference type="InterPro" id="IPR055256">
    <property type="entry name" value="KH_1_KHDC4/BBP-like"/>
</dbReference>
<dbReference type="GO" id="GO:0005634">
    <property type="term" value="C:nucleus"/>
    <property type="evidence" value="ECO:0007669"/>
    <property type="project" value="TreeGrafter"/>
</dbReference>
<dbReference type="OrthoDB" id="6777263at2759"/>
<evidence type="ECO:0000313" key="5">
    <source>
        <dbReference type="Proteomes" id="UP000623129"/>
    </source>
</evidence>
<reference evidence="4" key="1">
    <citation type="submission" date="2020-01" db="EMBL/GenBank/DDBJ databases">
        <title>Genome sequence of Kobresia littledalei, the first chromosome-level genome in the family Cyperaceae.</title>
        <authorList>
            <person name="Qu G."/>
        </authorList>
    </citation>
    <scope>NUCLEOTIDE SEQUENCE</scope>
    <source>
        <strain evidence="4">C.B.Clarke</strain>
        <tissue evidence="4">Leaf</tissue>
    </source>
</reference>
<feature type="compositionally biased region" description="Pro residues" evidence="2">
    <location>
        <begin position="288"/>
        <end position="303"/>
    </location>
</feature>
<dbReference type="Proteomes" id="UP000623129">
    <property type="component" value="Unassembled WGS sequence"/>
</dbReference>
<feature type="region of interest" description="Disordered" evidence="2">
    <location>
        <begin position="30"/>
        <end position="73"/>
    </location>
</feature>
<protein>
    <submittedName>
        <fullName evidence="4">Extensin-like protein</fullName>
    </submittedName>
</protein>
<comment type="caution">
    <text evidence="4">The sequence shown here is derived from an EMBL/GenBank/DDBJ whole genome shotgun (WGS) entry which is preliminary data.</text>
</comment>
<dbReference type="Pfam" id="PF22675">
    <property type="entry name" value="KH-I_KHDC4-BBP"/>
    <property type="match status" value="1"/>
</dbReference>
<evidence type="ECO:0000259" key="3">
    <source>
        <dbReference type="Pfam" id="PF22675"/>
    </source>
</evidence>
<sequence length="572" mass="62898">MMASKTEQPSATSSKVFMLRAKSGFVIPKNKLSGSLVPSSKGSTKNGSNTVIEESAKQSQRKTKFSSRFTPDSSVRKRKALAYQTRLDQINKRLKTSGEHTEGEFGDYEPLVSPTEAPSTESNEKQLDKTYRELMDLERREIIGDLLKLNPSYKAPPDYKPLLKETRIPVPTKQYSGNNFFRMLLGAESNTQKRLQDETGARIRVHGTKKGTGEKHEITQADIQEAQTTYEDIYIDVSADTYDKVDAAVALLETLLNSATSVLATPKPVSSATPARVTTPLPSISQFPPNPNPWLPPRAPPGPLNSASVHSSPAQPLLTNSSFQYRSYTGQSPLVRPNPVLMPLSPAGPGPHRPLESPPARQAPVPFPQVSPNSTPGAPYHAQMRGPPAQPGGMHGAPPQSMGPLPPRAHVSPYTPIQAPRMATPLATSNHPAVRPPPRPNSGDFSYQNRQPYPAYQNPGNQFGYHTAPHEFAQPPPRHHGFQYPNQQRSQMDPYGYSWGPNQPGQMMRNYDRPNRGSFPNRAYGAPSGSRGNQYYDPFMPSNAGPVRPRKERKGEEADPEYEDLMASVGVK</sequence>
<gene>
    <name evidence="4" type="ORF">FCM35_KLT19896</name>
</gene>
<dbReference type="AlphaFoldDB" id="A0A833RHV9"/>
<accession>A0A833RHV9</accession>
<dbReference type="InterPro" id="IPR045071">
    <property type="entry name" value="BBP-like"/>
</dbReference>
<name>A0A833RHV9_9POAL</name>
<evidence type="ECO:0000256" key="1">
    <source>
        <dbReference type="ARBA" id="ARBA00022884"/>
    </source>
</evidence>
<feature type="compositionally biased region" description="Polar residues" evidence="2">
    <location>
        <begin position="32"/>
        <end position="52"/>
    </location>
</feature>
<keyword evidence="1" id="KW-0694">RNA-binding</keyword>
<feature type="region of interest" description="Disordered" evidence="2">
    <location>
        <begin position="328"/>
        <end position="415"/>
    </location>
</feature>
<organism evidence="4 5">
    <name type="scientific">Carex littledalei</name>
    <dbReference type="NCBI Taxonomy" id="544730"/>
    <lineage>
        <taxon>Eukaryota</taxon>
        <taxon>Viridiplantae</taxon>
        <taxon>Streptophyta</taxon>
        <taxon>Embryophyta</taxon>
        <taxon>Tracheophyta</taxon>
        <taxon>Spermatophyta</taxon>
        <taxon>Magnoliopsida</taxon>
        <taxon>Liliopsida</taxon>
        <taxon>Poales</taxon>
        <taxon>Cyperaceae</taxon>
        <taxon>Cyperoideae</taxon>
        <taxon>Cariceae</taxon>
        <taxon>Carex</taxon>
        <taxon>Carex subgen. Euthyceras</taxon>
    </lineage>
</organism>
<feature type="region of interest" description="Disordered" evidence="2">
    <location>
        <begin position="93"/>
        <end position="125"/>
    </location>
</feature>
<evidence type="ECO:0000256" key="2">
    <source>
        <dbReference type="SAM" id="MobiDB-lite"/>
    </source>
</evidence>
<proteinExistence type="predicted"/>
<dbReference type="InterPro" id="IPR036612">
    <property type="entry name" value="KH_dom_type_1_sf"/>
</dbReference>